<reference evidence="1" key="1">
    <citation type="submission" date="2022-02" db="EMBL/GenBank/DDBJ databases">
        <title>Plant Genome Project.</title>
        <authorList>
            <person name="Zhang R.-G."/>
        </authorList>
    </citation>
    <scope>NUCLEOTIDE SEQUENCE</scope>
    <source>
        <strain evidence="1">AT1</strain>
    </source>
</reference>
<dbReference type="Proteomes" id="UP001062846">
    <property type="component" value="Chromosome 10"/>
</dbReference>
<accession>A0ACC0M2X3</accession>
<protein>
    <submittedName>
        <fullName evidence="1">Uncharacterized protein</fullName>
    </submittedName>
</protein>
<evidence type="ECO:0000313" key="1">
    <source>
        <dbReference type="EMBL" id="KAI8534758.1"/>
    </source>
</evidence>
<organism evidence="1 2">
    <name type="scientific">Rhododendron molle</name>
    <name type="common">Chinese azalea</name>
    <name type="synonym">Azalea mollis</name>
    <dbReference type="NCBI Taxonomy" id="49168"/>
    <lineage>
        <taxon>Eukaryota</taxon>
        <taxon>Viridiplantae</taxon>
        <taxon>Streptophyta</taxon>
        <taxon>Embryophyta</taxon>
        <taxon>Tracheophyta</taxon>
        <taxon>Spermatophyta</taxon>
        <taxon>Magnoliopsida</taxon>
        <taxon>eudicotyledons</taxon>
        <taxon>Gunneridae</taxon>
        <taxon>Pentapetalae</taxon>
        <taxon>asterids</taxon>
        <taxon>Ericales</taxon>
        <taxon>Ericaceae</taxon>
        <taxon>Ericoideae</taxon>
        <taxon>Rhodoreae</taxon>
        <taxon>Rhododendron</taxon>
    </lineage>
</organism>
<comment type="caution">
    <text evidence="1">The sequence shown here is derived from an EMBL/GenBank/DDBJ whole genome shotgun (WGS) entry which is preliminary data.</text>
</comment>
<keyword evidence="2" id="KW-1185">Reference proteome</keyword>
<evidence type="ECO:0000313" key="2">
    <source>
        <dbReference type="Proteomes" id="UP001062846"/>
    </source>
</evidence>
<sequence>MTLMNEMVGETKSVDDNGDVGKLMTNPMGLEIDVVIEEQETSMHTSFPREEESILHEEVRRLLCSARPVAFQTSVNPTASDQDLQQAQLWQLAQRTTTLPLGHGAFTIATTSTWGIEACVSRSFTCPTKCNRLRFAGTKNGDAQELLYEYAIYFLNEVQPPQFAAEVLKIVRVCGPQYWPQVIELVLEDKPWWSTRDKIDPFNSGVLYIKWKVGSCSYVDDPVGCQSLLSQAMHKVFGLTSLRACTPSTNDCVGAGAVTIDQLVSTFSSDPSLIAFAQLCCDPSLNSRQVCKSLVLLSLSIMLTCSSISDGDFQEFYLQVLFECVSKDRPALLQNEMDQIPTVKIVEHIAFVSSVWEAALQAEKDEEAIKPRQCEDLNYLVQESSNTEFARLEELKRQVENFNSSRSSNSVPYPLSTVVDHGRMQLWVLQEHYLPPEKLERLFAVSIKLLTENANLIKVI</sequence>
<gene>
    <name evidence="1" type="ORF">RHMOL_Rhmol10G0121700</name>
</gene>
<name>A0ACC0M2X3_RHOML</name>
<dbReference type="EMBL" id="CM046397">
    <property type="protein sequence ID" value="KAI8534758.1"/>
    <property type="molecule type" value="Genomic_DNA"/>
</dbReference>
<proteinExistence type="predicted"/>